<dbReference type="AlphaFoldDB" id="A0A8K0TSF4"/>
<dbReference type="InterPro" id="IPR006680">
    <property type="entry name" value="Amidohydro-rel"/>
</dbReference>
<dbReference type="SUPFAM" id="SSF51338">
    <property type="entry name" value="Composite domain of metallo-dependent hydrolases"/>
    <property type="match status" value="2"/>
</dbReference>
<reference evidence="6" key="1">
    <citation type="journal article" date="2021" name="Nat. Commun.">
        <title>Genetic determinants of endophytism in the Arabidopsis root mycobiome.</title>
        <authorList>
            <person name="Mesny F."/>
            <person name="Miyauchi S."/>
            <person name="Thiergart T."/>
            <person name="Pickel B."/>
            <person name="Atanasova L."/>
            <person name="Karlsson M."/>
            <person name="Huettel B."/>
            <person name="Barry K.W."/>
            <person name="Haridas S."/>
            <person name="Chen C."/>
            <person name="Bauer D."/>
            <person name="Andreopoulos W."/>
            <person name="Pangilinan J."/>
            <person name="LaButti K."/>
            <person name="Riley R."/>
            <person name="Lipzen A."/>
            <person name="Clum A."/>
            <person name="Drula E."/>
            <person name="Henrissat B."/>
            <person name="Kohler A."/>
            <person name="Grigoriev I.V."/>
            <person name="Martin F.M."/>
            <person name="Hacquard S."/>
        </authorList>
    </citation>
    <scope>NUCLEOTIDE SEQUENCE</scope>
    <source>
        <strain evidence="6">MPI-CAGE-AT-0016</strain>
    </source>
</reference>
<dbReference type="OrthoDB" id="194468at2759"/>
<dbReference type="Proteomes" id="UP000813385">
    <property type="component" value="Unassembled WGS sequence"/>
</dbReference>
<keyword evidence="2" id="KW-0479">Metal-binding</keyword>
<evidence type="ECO:0000256" key="4">
    <source>
        <dbReference type="ARBA" id="ARBA00022833"/>
    </source>
</evidence>
<sequence>MQGLLRTGIALQAVVGSAVASTILFRGGTIVGWDESAETLDITRNGSLLIQDDVIVGVYPAGQEPDGLTRGDNSTEVIDVTDKIITPGFIDTHRHGWQTAFRTIGSNTSLWEYFGRYGEFAAEGLMDGEDVYIGQLAGLYEALNAGVTTTLDHAHHTWSNETSEAGLQASIDSGARVFWAYAFHELQNYTLAEQYGNFRDLATAATFEGSPTTLGIAYDAFNVADEEAVRPMVELIRDFNISVITTHFVSGPWGIDNSPKAVHALGLLNTSVPVVFSHGSFITTGDYELLRQTDQHVSITPESELHYGHLHPTAHLIMDQASLGVDTHFTFSTDILTQARLWLQRVRAIFYKTSLDAWHIPVNNPMSANQAFLLATRNGARSLRRDDIGVIAPGAKADVVVWDGTSPALLGWVDPVAAVMLHASVADVEHVLVDGHFKKRDGKLSVPNYKDVKTRFLKSARRVQEEMISRPLPQPEGRWQSGAELDRAPEADVVVGSSTGYGPVWL</sequence>
<accession>A0A8K0TSF4</accession>
<evidence type="ECO:0000259" key="5">
    <source>
        <dbReference type="Pfam" id="PF01979"/>
    </source>
</evidence>
<dbReference type="Pfam" id="PF01979">
    <property type="entry name" value="Amidohydro_1"/>
    <property type="match status" value="1"/>
</dbReference>
<dbReference type="InterPro" id="IPR011059">
    <property type="entry name" value="Metal-dep_hydrolase_composite"/>
</dbReference>
<comment type="cofactor">
    <cofactor evidence="1">
        <name>Zn(2+)</name>
        <dbReference type="ChEBI" id="CHEBI:29105"/>
    </cofactor>
</comment>
<keyword evidence="4" id="KW-0862">Zinc</keyword>
<dbReference type="Gene3D" id="3.20.20.140">
    <property type="entry name" value="Metal-dependent hydrolases"/>
    <property type="match status" value="1"/>
</dbReference>
<dbReference type="GO" id="GO:0046872">
    <property type="term" value="F:metal ion binding"/>
    <property type="evidence" value="ECO:0007669"/>
    <property type="project" value="UniProtKB-KW"/>
</dbReference>
<protein>
    <submittedName>
        <fullName evidence="6">Amidohydrolase</fullName>
    </submittedName>
</protein>
<evidence type="ECO:0000313" key="6">
    <source>
        <dbReference type="EMBL" id="KAH7375870.1"/>
    </source>
</evidence>
<feature type="domain" description="Amidohydrolase-related" evidence="5">
    <location>
        <begin position="84"/>
        <end position="436"/>
    </location>
</feature>
<dbReference type="SUPFAM" id="SSF51556">
    <property type="entry name" value="Metallo-dependent hydrolases"/>
    <property type="match status" value="1"/>
</dbReference>
<gene>
    <name evidence="6" type="ORF">B0T11DRAFT_218227</name>
</gene>
<keyword evidence="3" id="KW-0378">Hydrolase</keyword>
<dbReference type="EMBL" id="JAGPXD010000001">
    <property type="protein sequence ID" value="KAH7375870.1"/>
    <property type="molecule type" value="Genomic_DNA"/>
</dbReference>
<evidence type="ECO:0000256" key="1">
    <source>
        <dbReference type="ARBA" id="ARBA00001947"/>
    </source>
</evidence>
<dbReference type="InterPro" id="IPR032466">
    <property type="entry name" value="Metal_Hydrolase"/>
</dbReference>
<evidence type="ECO:0000313" key="7">
    <source>
        <dbReference type="Proteomes" id="UP000813385"/>
    </source>
</evidence>
<evidence type="ECO:0000256" key="3">
    <source>
        <dbReference type="ARBA" id="ARBA00022801"/>
    </source>
</evidence>
<name>A0A8K0TSF4_9PEZI</name>
<proteinExistence type="predicted"/>
<dbReference type="GO" id="GO:0019239">
    <property type="term" value="F:deaminase activity"/>
    <property type="evidence" value="ECO:0007669"/>
    <property type="project" value="TreeGrafter"/>
</dbReference>
<dbReference type="PANTHER" id="PTHR11271">
    <property type="entry name" value="GUANINE DEAMINASE"/>
    <property type="match status" value="1"/>
</dbReference>
<keyword evidence="7" id="KW-1185">Reference proteome</keyword>
<organism evidence="6 7">
    <name type="scientific">Plectosphaerella cucumerina</name>
    <dbReference type="NCBI Taxonomy" id="40658"/>
    <lineage>
        <taxon>Eukaryota</taxon>
        <taxon>Fungi</taxon>
        <taxon>Dikarya</taxon>
        <taxon>Ascomycota</taxon>
        <taxon>Pezizomycotina</taxon>
        <taxon>Sordariomycetes</taxon>
        <taxon>Hypocreomycetidae</taxon>
        <taxon>Glomerellales</taxon>
        <taxon>Plectosphaerellaceae</taxon>
        <taxon>Plectosphaerella</taxon>
    </lineage>
</organism>
<dbReference type="PANTHER" id="PTHR11271:SF37">
    <property type="entry name" value="FAMILY PROTEIN, PUTATIVE (AFU_ORTHOLOGUE AFUA_4G00460)-RELATED"/>
    <property type="match status" value="1"/>
</dbReference>
<evidence type="ECO:0000256" key="2">
    <source>
        <dbReference type="ARBA" id="ARBA00022723"/>
    </source>
</evidence>
<dbReference type="GO" id="GO:0005829">
    <property type="term" value="C:cytosol"/>
    <property type="evidence" value="ECO:0007669"/>
    <property type="project" value="TreeGrafter"/>
</dbReference>
<dbReference type="Gene3D" id="2.30.40.10">
    <property type="entry name" value="Urease, subunit C, domain 1"/>
    <property type="match status" value="1"/>
</dbReference>
<comment type="caution">
    <text evidence="6">The sequence shown here is derived from an EMBL/GenBank/DDBJ whole genome shotgun (WGS) entry which is preliminary data.</text>
</comment>
<dbReference type="InterPro" id="IPR051607">
    <property type="entry name" value="Metallo-dep_hydrolases"/>
</dbReference>